<sequence>MHPSDHLSTLEAQAFANTRLITALSLRNDYLRVENAQQERLIKRFEEEIEKLEDLETNGALGDDYSGGSLSTISTTSKEGDMFDSDDLTPSSPHCLDSAIPHPDPLTGPIRPCSAPTPFYLTARAASSLELSFVVQGMRGEILTFPVEAVDMAFLLERTLLRRRWVRENAEKSVREWMNLPLVGVEIVGEEMDIGILDA</sequence>
<keyword evidence="1" id="KW-0175">Coiled coil</keyword>
<dbReference type="OrthoDB" id="3689975at2759"/>
<dbReference type="AlphaFoldDB" id="A0A8K0R781"/>
<comment type="caution">
    <text evidence="2">The sequence shown here is derived from an EMBL/GenBank/DDBJ whole genome shotgun (WGS) entry which is preliminary data.</text>
</comment>
<proteinExistence type="predicted"/>
<dbReference type="Proteomes" id="UP000813461">
    <property type="component" value="Unassembled WGS sequence"/>
</dbReference>
<protein>
    <submittedName>
        <fullName evidence="2">Uncharacterized protein</fullName>
    </submittedName>
</protein>
<organism evidence="2 3">
    <name type="scientific">Paraphoma chrysanthemicola</name>
    <dbReference type="NCBI Taxonomy" id="798071"/>
    <lineage>
        <taxon>Eukaryota</taxon>
        <taxon>Fungi</taxon>
        <taxon>Dikarya</taxon>
        <taxon>Ascomycota</taxon>
        <taxon>Pezizomycotina</taxon>
        <taxon>Dothideomycetes</taxon>
        <taxon>Pleosporomycetidae</taxon>
        <taxon>Pleosporales</taxon>
        <taxon>Pleosporineae</taxon>
        <taxon>Phaeosphaeriaceae</taxon>
        <taxon>Paraphoma</taxon>
    </lineage>
</organism>
<reference evidence="2" key="1">
    <citation type="journal article" date="2021" name="Nat. Commun.">
        <title>Genetic determinants of endophytism in the Arabidopsis root mycobiome.</title>
        <authorList>
            <person name="Mesny F."/>
            <person name="Miyauchi S."/>
            <person name="Thiergart T."/>
            <person name="Pickel B."/>
            <person name="Atanasova L."/>
            <person name="Karlsson M."/>
            <person name="Huettel B."/>
            <person name="Barry K.W."/>
            <person name="Haridas S."/>
            <person name="Chen C."/>
            <person name="Bauer D."/>
            <person name="Andreopoulos W."/>
            <person name="Pangilinan J."/>
            <person name="LaButti K."/>
            <person name="Riley R."/>
            <person name="Lipzen A."/>
            <person name="Clum A."/>
            <person name="Drula E."/>
            <person name="Henrissat B."/>
            <person name="Kohler A."/>
            <person name="Grigoriev I.V."/>
            <person name="Martin F.M."/>
            <person name="Hacquard S."/>
        </authorList>
    </citation>
    <scope>NUCLEOTIDE SEQUENCE</scope>
    <source>
        <strain evidence="2">MPI-SDFR-AT-0120</strain>
    </source>
</reference>
<evidence type="ECO:0000313" key="3">
    <source>
        <dbReference type="Proteomes" id="UP000813461"/>
    </source>
</evidence>
<evidence type="ECO:0000256" key="1">
    <source>
        <dbReference type="SAM" id="Coils"/>
    </source>
</evidence>
<accession>A0A8K0R781</accession>
<keyword evidence="3" id="KW-1185">Reference proteome</keyword>
<feature type="coiled-coil region" evidence="1">
    <location>
        <begin position="28"/>
        <end position="58"/>
    </location>
</feature>
<name>A0A8K0R781_9PLEO</name>
<gene>
    <name evidence="2" type="ORF">FB567DRAFT_602276</name>
</gene>
<evidence type="ECO:0000313" key="2">
    <source>
        <dbReference type="EMBL" id="KAH7086744.1"/>
    </source>
</evidence>
<dbReference type="EMBL" id="JAGMVJ010000010">
    <property type="protein sequence ID" value="KAH7086744.1"/>
    <property type="molecule type" value="Genomic_DNA"/>
</dbReference>